<evidence type="ECO:0000313" key="2">
    <source>
        <dbReference type="Proteomes" id="UP000198304"/>
    </source>
</evidence>
<gene>
    <name evidence="1" type="ORF">SAMN05446037_101081</name>
</gene>
<dbReference type="AlphaFoldDB" id="A0A239EMG5"/>
<accession>A0A239EMG5</accession>
<protein>
    <submittedName>
        <fullName evidence="1">Uncharacterized protein</fullName>
    </submittedName>
</protein>
<proteinExistence type="predicted"/>
<name>A0A239EMG5_9FIRM</name>
<evidence type="ECO:0000313" key="1">
    <source>
        <dbReference type="EMBL" id="SNS45064.1"/>
    </source>
</evidence>
<dbReference type="Proteomes" id="UP000198304">
    <property type="component" value="Unassembled WGS sequence"/>
</dbReference>
<keyword evidence="2" id="KW-1185">Reference proteome</keyword>
<sequence>MAKHVIDEAKTVVEAVYHTKLVCKAIEEYINKKYA</sequence>
<dbReference type="EMBL" id="FZOJ01000010">
    <property type="protein sequence ID" value="SNS45064.1"/>
    <property type="molecule type" value="Genomic_DNA"/>
</dbReference>
<organism evidence="1 2">
    <name type="scientific">Anaerovirgula multivorans</name>
    <dbReference type="NCBI Taxonomy" id="312168"/>
    <lineage>
        <taxon>Bacteria</taxon>
        <taxon>Bacillati</taxon>
        <taxon>Bacillota</taxon>
        <taxon>Clostridia</taxon>
        <taxon>Peptostreptococcales</taxon>
        <taxon>Natronincolaceae</taxon>
        <taxon>Anaerovirgula</taxon>
    </lineage>
</organism>
<reference evidence="1 2" key="1">
    <citation type="submission" date="2017-06" db="EMBL/GenBank/DDBJ databases">
        <authorList>
            <person name="Kim H.J."/>
            <person name="Triplett B.A."/>
        </authorList>
    </citation>
    <scope>NUCLEOTIDE SEQUENCE [LARGE SCALE GENOMIC DNA]</scope>
    <source>
        <strain evidence="1 2">SCA</strain>
    </source>
</reference>